<proteinExistence type="predicted"/>
<feature type="domain" description="Phage-Barnase-EndoU-ColicinE5/D-RelE like nuclease 2" evidence="3">
    <location>
        <begin position="279"/>
        <end position="401"/>
    </location>
</feature>
<gene>
    <name evidence="4" type="ORF">NCTC5052_01215</name>
</gene>
<feature type="domain" description="Phage head morphogenesis" evidence="2">
    <location>
        <begin position="59"/>
        <end position="171"/>
    </location>
</feature>
<evidence type="ECO:0000313" key="4">
    <source>
        <dbReference type="EMBL" id="STT92831.1"/>
    </source>
</evidence>
<organism evidence="4 5">
    <name type="scientific">Klebsiella pneumoniae</name>
    <dbReference type="NCBI Taxonomy" id="573"/>
    <lineage>
        <taxon>Bacteria</taxon>
        <taxon>Pseudomonadati</taxon>
        <taxon>Pseudomonadota</taxon>
        <taxon>Gammaproteobacteria</taxon>
        <taxon>Enterobacterales</taxon>
        <taxon>Enterobacteriaceae</taxon>
        <taxon>Klebsiella/Raoultella group</taxon>
        <taxon>Klebsiella</taxon>
        <taxon>Klebsiella pneumoniae complex</taxon>
    </lineage>
</organism>
<reference evidence="4 5" key="1">
    <citation type="submission" date="2018-06" db="EMBL/GenBank/DDBJ databases">
        <authorList>
            <consortium name="Pathogen Informatics"/>
            <person name="Doyle S."/>
        </authorList>
    </citation>
    <scope>NUCLEOTIDE SEQUENCE [LARGE SCALE GENOMIC DNA]</scope>
    <source>
        <strain evidence="4 5">NCTC5052</strain>
    </source>
</reference>
<evidence type="ECO:0000259" key="3">
    <source>
        <dbReference type="Pfam" id="PF18810"/>
    </source>
</evidence>
<dbReference type="Proteomes" id="UP000254103">
    <property type="component" value="Unassembled WGS sequence"/>
</dbReference>
<evidence type="ECO:0000256" key="1">
    <source>
        <dbReference type="SAM" id="MobiDB-lite"/>
    </source>
</evidence>
<evidence type="ECO:0000313" key="5">
    <source>
        <dbReference type="Proteomes" id="UP000254103"/>
    </source>
</evidence>
<dbReference type="InterPro" id="IPR006528">
    <property type="entry name" value="Phage_head_morphogenesis_dom"/>
</dbReference>
<feature type="region of interest" description="Disordered" evidence="1">
    <location>
        <begin position="222"/>
        <end position="273"/>
    </location>
</feature>
<dbReference type="Pfam" id="PF04233">
    <property type="entry name" value="Phage_Mu_F"/>
    <property type="match status" value="1"/>
</dbReference>
<sequence>MAGNVSYGSLPFSEQIAFFRRKFSTKTNAWTDVYGSAHDNEFMVAGASRDALLADLRTAVEKSLDGGTLETFRKDFSAIVARYGWSYNGGFEWRSRTIYETNLRSAYMAGRYQQLMDMRDTHPYWEYVHSDAVEHPRQEHLGWNGMVLRADDPWWIYHFPINAWGCQCSVIARTEDDLRRMGKDGPDTAPPIKFMARVIGQRSPGGPRTVIVPEGIDPGFEHTPGRSRYFSEVPPPRGSNPVGDGPFTPVAESPATAAPLPAPRPAPVPEGDTDAVDTFLQLFGATADRDAAFRDPTGQRIAIGSDMFTSPNGQGQIPLTLAQALQLAEAVRHPDEIWAQIVWLPEEQQSLVRRYYLARLQQEGEVDPLSVVFATGRDGWAGNISTDDTLLQSLRQGISLWSRED</sequence>
<evidence type="ECO:0000259" key="2">
    <source>
        <dbReference type="Pfam" id="PF04233"/>
    </source>
</evidence>
<dbReference type="Pfam" id="PF18810">
    <property type="entry name" value="PBECR2"/>
    <property type="match status" value="1"/>
</dbReference>
<dbReference type="EMBL" id="UGLJ01000002">
    <property type="protein sequence ID" value="STT92831.1"/>
    <property type="molecule type" value="Genomic_DNA"/>
</dbReference>
<name>A0A377XVE8_KLEPN</name>
<dbReference type="InterPro" id="IPR041110">
    <property type="entry name" value="PBECR2"/>
</dbReference>
<protein>
    <submittedName>
        <fullName evidence="4">Phage Mu protein F like protein</fullName>
    </submittedName>
</protein>
<accession>A0A377XVE8</accession>
<dbReference type="AlphaFoldDB" id="A0A377XVE8"/>